<accession>A0A1T4Y6N0</accession>
<evidence type="ECO:0000313" key="4">
    <source>
        <dbReference type="Proteomes" id="UP000190286"/>
    </source>
</evidence>
<dbReference type="AlphaFoldDB" id="A0A1T4Y6N0"/>
<proteinExistence type="predicted"/>
<feature type="transmembrane region" description="Helical" evidence="1">
    <location>
        <begin position="68"/>
        <end position="85"/>
    </location>
</feature>
<feature type="transmembrane region" description="Helical" evidence="1">
    <location>
        <begin position="123"/>
        <end position="142"/>
    </location>
</feature>
<feature type="transmembrane region" description="Helical" evidence="1">
    <location>
        <begin position="92"/>
        <end position="111"/>
    </location>
</feature>
<evidence type="ECO:0000259" key="2">
    <source>
        <dbReference type="Pfam" id="PF04892"/>
    </source>
</evidence>
<feature type="transmembrane region" description="Helical" evidence="1">
    <location>
        <begin position="12"/>
        <end position="35"/>
    </location>
</feature>
<dbReference type="Pfam" id="PF04892">
    <property type="entry name" value="VanZ"/>
    <property type="match status" value="1"/>
</dbReference>
<sequence>MKSRRKHSFQFMTILYFVIVFCMCVSRFNVIMTIMGGQLTRVEEINLLPFHSVRENLQYGRNPISWDMLYNMVMFVPFGIIYCYYQKHFRVYKAVGMSCLTTFFIESAQFILKTGVVDIDDFIVNTLGSLMGIMVYVILQHISFKNQKFEIHELIDISATMLPPMFVAFVAEMFLGVGSLKLLPVHGAVLLCYGIFVYAFLIRDFTRKAKVYYLVCYVGIFCLSRVLL</sequence>
<dbReference type="GeneID" id="93339212"/>
<protein>
    <submittedName>
        <fullName evidence="3">Glycopeptide antibiotics resistance protein</fullName>
    </submittedName>
</protein>
<keyword evidence="1" id="KW-1133">Transmembrane helix</keyword>
<evidence type="ECO:0000256" key="1">
    <source>
        <dbReference type="SAM" id="Phobius"/>
    </source>
</evidence>
<keyword evidence="1" id="KW-0812">Transmembrane</keyword>
<organism evidence="3 4">
    <name type="scientific">Gemmiger formicilis</name>
    <dbReference type="NCBI Taxonomy" id="745368"/>
    <lineage>
        <taxon>Bacteria</taxon>
        <taxon>Bacillati</taxon>
        <taxon>Bacillota</taxon>
        <taxon>Clostridia</taxon>
        <taxon>Eubacteriales</taxon>
        <taxon>Gemmiger</taxon>
    </lineage>
</organism>
<evidence type="ECO:0000313" key="3">
    <source>
        <dbReference type="EMBL" id="SKA97380.1"/>
    </source>
</evidence>
<dbReference type="PANTHER" id="PTHR36834">
    <property type="entry name" value="MEMBRANE PROTEIN-RELATED"/>
    <property type="match status" value="1"/>
</dbReference>
<feature type="transmembrane region" description="Helical" evidence="1">
    <location>
        <begin position="211"/>
        <end position="227"/>
    </location>
</feature>
<feature type="transmembrane region" description="Helical" evidence="1">
    <location>
        <begin position="183"/>
        <end position="202"/>
    </location>
</feature>
<name>A0A1T4Y6N0_9FIRM</name>
<dbReference type="InterPro" id="IPR053150">
    <property type="entry name" value="Teicoplanin_resist-assoc"/>
</dbReference>
<feature type="transmembrane region" description="Helical" evidence="1">
    <location>
        <begin position="154"/>
        <end position="177"/>
    </location>
</feature>
<dbReference type="OrthoDB" id="9805025at2"/>
<reference evidence="3 4" key="1">
    <citation type="submission" date="2017-02" db="EMBL/GenBank/DDBJ databases">
        <authorList>
            <person name="Peterson S.W."/>
        </authorList>
    </citation>
    <scope>NUCLEOTIDE SEQUENCE [LARGE SCALE GENOMIC DNA]</scope>
    <source>
        <strain evidence="3 4">ATCC 27749</strain>
    </source>
</reference>
<dbReference type="InterPro" id="IPR006976">
    <property type="entry name" value="VanZ-like"/>
</dbReference>
<dbReference type="PANTHER" id="PTHR36834:SF1">
    <property type="entry name" value="INTEGRAL MEMBRANE PROTEIN"/>
    <property type="match status" value="1"/>
</dbReference>
<feature type="domain" description="VanZ-like" evidence="2">
    <location>
        <begin position="14"/>
        <end position="139"/>
    </location>
</feature>
<keyword evidence="1" id="KW-0472">Membrane</keyword>
<dbReference type="Proteomes" id="UP000190286">
    <property type="component" value="Unassembled WGS sequence"/>
</dbReference>
<dbReference type="STRING" id="745368.SAMN02745178_02793"/>
<keyword evidence="4" id="KW-1185">Reference proteome</keyword>
<dbReference type="RefSeq" id="WP_143402786.1">
    <property type="nucleotide sequence ID" value="NZ_FUYF01000042.1"/>
</dbReference>
<gene>
    <name evidence="3" type="ORF">SAMN02745178_02793</name>
</gene>
<dbReference type="EMBL" id="FUYF01000042">
    <property type="protein sequence ID" value="SKA97380.1"/>
    <property type="molecule type" value="Genomic_DNA"/>
</dbReference>